<feature type="region of interest" description="Disordered" evidence="5">
    <location>
        <begin position="1"/>
        <end position="71"/>
    </location>
</feature>
<evidence type="ECO:0000256" key="4">
    <source>
        <dbReference type="ARBA" id="ARBA00035640"/>
    </source>
</evidence>
<feature type="region of interest" description="Disordered" evidence="5">
    <location>
        <begin position="120"/>
        <end position="157"/>
    </location>
</feature>
<evidence type="ECO:0000256" key="1">
    <source>
        <dbReference type="ARBA" id="ARBA00004301"/>
    </source>
</evidence>
<proteinExistence type="inferred from homology"/>
<gene>
    <name evidence="8" type="ORF">EHSB41UT_00603</name>
</gene>
<accession>A0A1X7AFL6</accession>
<dbReference type="AlphaFoldDB" id="A0A1X7AFL6"/>
<feature type="transmembrane region" description="Helical" evidence="6">
    <location>
        <begin position="354"/>
        <end position="377"/>
    </location>
</feature>
<keyword evidence="6" id="KW-0472">Membrane</keyword>
<dbReference type="GO" id="GO:0033644">
    <property type="term" value="C:host cell membrane"/>
    <property type="evidence" value="ECO:0007669"/>
    <property type="project" value="UniProtKB-SubCell"/>
</dbReference>
<evidence type="ECO:0000256" key="6">
    <source>
        <dbReference type="SAM" id="Phobius"/>
    </source>
</evidence>
<keyword evidence="6" id="KW-1133">Transmembrane helix</keyword>
<dbReference type="Proteomes" id="UP000196573">
    <property type="component" value="Unassembled WGS sequence"/>
</dbReference>
<keyword evidence="2" id="KW-1043">Host membrane</keyword>
<dbReference type="InterPro" id="IPR006972">
    <property type="entry name" value="BipB-like_C"/>
</dbReference>
<dbReference type="EMBL" id="FWPT01000001">
    <property type="protein sequence ID" value="SMA36157.1"/>
    <property type="molecule type" value="Genomic_DNA"/>
</dbReference>
<dbReference type="OrthoDB" id="6190951at2"/>
<evidence type="ECO:0000259" key="7">
    <source>
        <dbReference type="Pfam" id="PF04888"/>
    </source>
</evidence>
<comment type="similarity">
    <text evidence="4">Belongs to the SctE/SipB/YopB family.</text>
</comment>
<protein>
    <submittedName>
        <fullName evidence="8">Secretion system effector C (SseC) like family protein</fullName>
    </submittedName>
</protein>
<dbReference type="Pfam" id="PF04888">
    <property type="entry name" value="SseC"/>
    <property type="match status" value="1"/>
</dbReference>
<keyword evidence="3" id="KW-0843">Virulence</keyword>
<keyword evidence="9" id="KW-1185">Reference proteome</keyword>
<evidence type="ECO:0000256" key="5">
    <source>
        <dbReference type="SAM" id="MobiDB-lite"/>
    </source>
</evidence>
<evidence type="ECO:0000256" key="2">
    <source>
        <dbReference type="ARBA" id="ARBA00022870"/>
    </source>
</evidence>
<evidence type="ECO:0000313" key="9">
    <source>
        <dbReference type="Proteomes" id="UP000196573"/>
    </source>
</evidence>
<feature type="domain" description="Translocator protein BipB-like C-terminal" evidence="7">
    <location>
        <begin position="237"/>
        <end position="437"/>
    </location>
</feature>
<sequence>MSKAMSGTGGIHSQQGLGGVNAPPPGVLSEDVKKGKAAGKTATVGRGFSNTNSVSFRDSGRPQQQVRGEQRVRLPQPTVDHAKAVTPEMLAQVSQAMDTTELMFTFDELLNQLAADDVEEGDSESTLTGSLFGSAPRKTKGQNQQGGDSMGRNPGGQMNLEMLDTMMKGSSALAQAGMKDPVGLLNMQNEVMGVMERVSGIISAPPEVMADLKAASAQLTQSMLSGDIEDVARILSEVQTKLQDTRIKFDEQAIQTSRLKREQAHTERIGKLTEALDKMKEADKAGILGKIFSAIATALAVVVAAVTIATGVGAKAGVMLIMAATIMVAMTISQNTGDWMTNMGGLIKDDKLQLVMGIAWAVLAASLSLGAGIAGGASKATTDAATTTVQQTANATSQAAQQSANAAAQTAQQGANATAQAAQQTAQQTATAVQETAKNAAKVATDAADDVAQQAAKVAVKSAQETAKETAKSTAETASKETAKQMAEISKKTMYFKRAAHIARFTEGAAHVADGSSTIYAAKVRNEGEMYQADAQEDLAFITKMQMQMEDWMEAIQRALQEITQGQEVASDMLAQAQQNKFKIARKI</sequence>
<evidence type="ECO:0000256" key="3">
    <source>
        <dbReference type="ARBA" id="ARBA00023026"/>
    </source>
</evidence>
<feature type="compositionally biased region" description="Polar residues" evidence="5">
    <location>
        <begin position="48"/>
        <end position="67"/>
    </location>
</feature>
<organism evidence="8 9">
    <name type="scientific">Parendozoicomonas haliclonae</name>
    <dbReference type="NCBI Taxonomy" id="1960125"/>
    <lineage>
        <taxon>Bacteria</taxon>
        <taxon>Pseudomonadati</taxon>
        <taxon>Pseudomonadota</taxon>
        <taxon>Gammaproteobacteria</taxon>
        <taxon>Oceanospirillales</taxon>
        <taxon>Endozoicomonadaceae</taxon>
        <taxon>Parendozoicomonas</taxon>
    </lineage>
</organism>
<reference evidence="8 9" key="1">
    <citation type="submission" date="2017-03" db="EMBL/GenBank/DDBJ databases">
        <authorList>
            <person name="Afonso C.L."/>
            <person name="Miller P.J."/>
            <person name="Scott M.A."/>
            <person name="Spackman E."/>
            <person name="Goraichik I."/>
            <person name="Dimitrov K.M."/>
            <person name="Suarez D.L."/>
            <person name="Swayne D.E."/>
        </authorList>
    </citation>
    <scope>NUCLEOTIDE SEQUENCE [LARGE SCALE GENOMIC DNA]</scope>
    <source>
        <strain evidence="8">SB41UT1</strain>
    </source>
</reference>
<feature type="transmembrane region" description="Helical" evidence="6">
    <location>
        <begin position="316"/>
        <end position="333"/>
    </location>
</feature>
<keyword evidence="6" id="KW-0812">Transmembrane</keyword>
<comment type="subcellular location">
    <subcellularLocation>
        <location evidence="1">Host membrane</location>
        <topology evidence="1">Multi-pass membrane protein</topology>
    </subcellularLocation>
</comment>
<evidence type="ECO:0000313" key="8">
    <source>
        <dbReference type="EMBL" id="SMA36157.1"/>
    </source>
</evidence>
<feature type="transmembrane region" description="Helical" evidence="6">
    <location>
        <begin position="287"/>
        <end position="310"/>
    </location>
</feature>
<name>A0A1X7AFL6_9GAMM</name>